<protein>
    <submittedName>
        <fullName evidence="3">PH-like domain containing protein</fullName>
    </submittedName>
</protein>
<dbReference type="Proteomes" id="UP001230268">
    <property type="component" value="Unassembled WGS sequence"/>
</dbReference>
<evidence type="ECO:0000256" key="1">
    <source>
        <dbReference type="SAM" id="MobiDB-lite"/>
    </source>
</evidence>
<gene>
    <name evidence="3" type="ORF">BgAZ_208410</name>
</gene>
<feature type="region of interest" description="Disordered" evidence="1">
    <location>
        <begin position="146"/>
        <end position="170"/>
    </location>
</feature>
<evidence type="ECO:0000259" key="2">
    <source>
        <dbReference type="Pfam" id="PF18045"/>
    </source>
</evidence>
<evidence type="ECO:0000313" key="3">
    <source>
        <dbReference type="EMBL" id="KAK1443965.1"/>
    </source>
</evidence>
<dbReference type="Gene3D" id="2.30.29.30">
    <property type="entry name" value="Pleckstrin-homology domain (PH domain)/Phosphotyrosine-binding domain (PTB)"/>
    <property type="match status" value="1"/>
</dbReference>
<proteinExistence type="predicted"/>
<dbReference type="AlphaFoldDB" id="A0AAD8UQV0"/>
<reference evidence="3" key="1">
    <citation type="submission" date="2023-08" db="EMBL/GenBank/DDBJ databases">
        <title>Draft sequence of the Babesia gibsoni genome.</title>
        <authorList>
            <person name="Yamagishi J.Y."/>
            <person name="Xuan X.X."/>
        </authorList>
    </citation>
    <scope>NUCLEOTIDE SEQUENCE</scope>
    <source>
        <strain evidence="3">Azabu</strain>
    </source>
</reference>
<sequence>MGNQQSGSCCDGLIDSEVLTSREEPLTPEEETKFMSNMVNGCDTEIVFADGTSMPCSLMYDLAEDCLHMVVEDKRRIVALNDIYEILEADSVSGLSNMEKAMIINPCIVAFRLKSTRKAILLRFRDAKESQGFYHFLKDVIQDNEDKEGSDSAANMTEDDTQVPSQTVII</sequence>
<dbReference type="Pfam" id="PF18045">
    <property type="entry name" value="ISP3_C"/>
    <property type="match status" value="1"/>
</dbReference>
<dbReference type="InterPro" id="IPR041296">
    <property type="entry name" value="ISP3_C"/>
</dbReference>
<dbReference type="InterPro" id="IPR011993">
    <property type="entry name" value="PH-like_dom_sf"/>
</dbReference>
<comment type="caution">
    <text evidence="3">The sequence shown here is derived from an EMBL/GenBank/DDBJ whole genome shotgun (WGS) entry which is preliminary data.</text>
</comment>
<accession>A0AAD8UQV0</accession>
<feature type="domain" description="ISP3 C-terminal" evidence="2">
    <location>
        <begin position="30"/>
        <end position="139"/>
    </location>
</feature>
<organism evidence="3 4">
    <name type="scientific">Babesia gibsoni</name>
    <dbReference type="NCBI Taxonomy" id="33632"/>
    <lineage>
        <taxon>Eukaryota</taxon>
        <taxon>Sar</taxon>
        <taxon>Alveolata</taxon>
        <taxon>Apicomplexa</taxon>
        <taxon>Aconoidasida</taxon>
        <taxon>Piroplasmida</taxon>
        <taxon>Babesiidae</taxon>
        <taxon>Babesia</taxon>
    </lineage>
</organism>
<keyword evidence="4" id="KW-1185">Reference proteome</keyword>
<name>A0AAD8UQV0_BABGI</name>
<evidence type="ECO:0000313" key="4">
    <source>
        <dbReference type="Proteomes" id="UP001230268"/>
    </source>
</evidence>
<dbReference type="EMBL" id="JAVEPI010000002">
    <property type="protein sequence ID" value="KAK1443965.1"/>
    <property type="molecule type" value="Genomic_DNA"/>
</dbReference>